<dbReference type="InterPro" id="IPR022753">
    <property type="entry name" value="T4SS_pilus_biogen_PilP"/>
</dbReference>
<feature type="chain" id="PRO_5046125156" evidence="2">
    <location>
        <begin position="24"/>
        <end position="177"/>
    </location>
</feature>
<evidence type="ECO:0000313" key="3">
    <source>
        <dbReference type="EMBL" id="MFC6377127.1"/>
    </source>
</evidence>
<protein>
    <submittedName>
        <fullName evidence="3">Type IV pilus biogenesis protein PilP</fullName>
    </submittedName>
</protein>
<comment type="caution">
    <text evidence="3">The sequence shown here is derived from an EMBL/GenBank/DDBJ whole genome shotgun (WGS) entry which is preliminary data.</text>
</comment>
<feature type="region of interest" description="Disordered" evidence="1">
    <location>
        <begin position="60"/>
        <end position="103"/>
    </location>
</feature>
<evidence type="ECO:0000256" key="1">
    <source>
        <dbReference type="SAM" id="MobiDB-lite"/>
    </source>
</evidence>
<proteinExistence type="predicted"/>
<keyword evidence="4" id="KW-1185">Reference proteome</keyword>
<keyword evidence="2" id="KW-0732">Signal</keyword>
<reference evidence="4" key="1">
    <citation type="journal article" date="2019" name="Int. J. Syst. Evol. Microbiol.">
        <title>The Global Catalogue of Microorganisms (GCM) 10K type strain sequencing project: providing services to taxonomists for standard genome sequencing and annotation.</title>
        <authorList>
            <consortium name="The Broad Institute Genomics Platform"/>
            <consortium name="The Broad Institute Genome Sequencing Center for Infectious Disease"/>
            <person name="Wu L."/>
            <person name="Ma J."/>
        </authorList>
    </citation>
    <scope>NUCLEOTIDE SEQUENCE [LARGE SCALE GENOMIC DNA]</scope>
    <source>
        <strain evidence="4">CGMCC 1.18518</strain>
    </source>
</reference>
<accession>A0ABW1VWX8</accession>
<organism evidence="3 4">
    <name type="scientific">Tatumella terrea</name>
    <dbReference type="NCBI Taxonomy" id="419007"/>
    <lineage>
        <taxon>Bacteria</taxon>
        <taxon>Pseudomonadati</taxon>
        <taxon>Pseudomonadota</taxon>
        <taxon>Gammaproteobacteria</taxon>
        <taxon>Enterobacterales</taxon>
        <taxon>Erwiniaceae</taxon>
        <taxon>Tatumella</taxon>
    </lineage>
</organism>
<feature type="signal peptide" evidence="2">
    <location>
        <begin position="1"/>
        <end position="23"/>
    </location>
</feature>
<dbReference type="Proteomes" id="UP001596230">
    <property type="component" value="Unassembled WGS sequence"/>
</dbReference>
<name>A0ABW1VWX8_9GAMM</name>
<dbReference type="NCBIfam" id="TIGR03021">
    <property type="entry name" value="pilP_fam"/>
    <property type="match status" value="1"/>
</dbReference>
<sequence length="177" mass="19067">MKSSNFRKGHLLLLLICSLRAVAGSQEDGFTLGSLEKIQEETLFDQARLESVRARNELDKYRQTAEPQPAADPAVPAGHPLTGMSGEAADAPAPVSTPAEITDPGEATLPAVIQIWGNRRHLNAQLQMPDGKRVTVAENTILPGNRYRIIAITPREVRVSNGYGSPKNLAFIGGSDD</sequence>
<dbReference type="EMBL" id="JBHSUB010000005">
    <property type="protein sequence ID" value="MFC6377127.1"/>
    <property type="molecule type" value="Genomic_DNA"/>
</dbReference>
<gene>
    <name evidence="3" type="primary">pilP</name>
    <name evidence="3" type="ORF">ACFP9W_03305</name>
</gene>
<evidence type="ECO:0000256" key="2">
    <source>
        <dbReference type="SAM" id="SignalP"/>
    </source>
</evidence>
<dbReference type="RefSeq" id="WP_385946379.1">
    <property type="nucleotide sequence ID" value="NZ_JBHSUB010000005.1"/>
</dbReference>
<evidence type="ECO:0000313" key="4">
    <source>
        <dbReference type="Proteomes" id="UP001596230"/>
    </source>
</evidence>